<comment type="subcellular location">
    <subcellularLocation>
        <location evidence="1">Cell envelope</location>
    </subcellularLocation>
</comment>
<proteinExistence type="predicted"/>
<reference evidence="6" key="1">
    <citation type="submission" date="2019-06" db="EMBL/GenBank/DDBJ databases">
        <authorList>
            <person name="Murdoch R.W."/>
            <person name="Fathepure B."/>
        </authorList>
    </citation>
    <scope>NUCLEOTIDE SEQUENCE</scope>
</reference>
<dbReference type="EMBL" id="MN079080">
    <property type="protein sequence ID" value="QEA04154.1"/>
    <property type="molecule type" value="Genomic_DNA"/>
</dbReference>
<gene>
    <name evidence="6" type="ORF">KBTEX_00457</name>
</gene>
<keyword evidence="4" id="KW-1133">Transmembrane helix</keyword>
<dbReference type="PANTHER" id="PTHR47870:SF4">
    <property type="entry name" value="CYTOCHROME C-TYPE BIOGENESIS PROTEIN CYCH"/>
    <property type="match status" value="1"/>
</dbReference>
<dbReference type="PANTHER" id="PTHR47870">
    <property type="entry name" value="CYTOCHROME C-TYPE BIOGENESIS PROTEIN CCMH"/>
    <property type="match status" value="1"/>
</dbReference>
<dbReference type="SUPFAM" id="SSF48452">
    <property type="entry name" value="TPR-like"/>
    <property type="match status" value="1"/>
</dbReference>
<feature type="transmembrane region" description="Helical" evidence="4">
    <location>
        <begin position="93"/>
        <end position="113"/>
    </location>
</feature>
<keyword evidence="4" id="KW-0812">Transmembrane</keyword>
<evidence type="ECO:0000259" key="5">
    <source>
        <dbReference type="Pfam" id="PF23892"/>
    </source>
</evidence>
<keyword evidence="2" id="KW-0201">Cytochrome c-type biogenesis</keyword>
<dbReference type="GO" id="GO:0017004">
    <property type="term" value="P:cytochrome complex assembly"/>
    <property type="evidence" value="ECO:0007669"/>
    <property type="project" value="UniProtKB-KW"/>
</dbReference>
<dbReference type="NCBIfam" id="TIGR03142">
    <property type="entry name" value="cytochro_ccmI"/>
    <property type="match status" value="1"/>
</dbReference>
<accession>A0A5B8R9I0</accession>
<sequence>MTPVIYTLVLLAGALAGVAFVVVPLLRRRRAEAVSERQALLSAHRERFVELDAEREAGNLSEDEYREAYEELERQLLEGVSGPAEQGSGGGRWMSVAAGLAVPVVALGVYLVVGSPQTVLPTTGTQAERIAQSGSLEEQRKFIRDNLGELQQRFEDDPGDVESGRMLARAYLAVDRPADAARVLARLMETAGRQPDLLVDRARALAMANGETGLTGEPRKLLEQALKQAPAHPDALWFAGLAAVQAGEAGRARSLWQRLLSELPPGSDSAKRLTAAIERLGGGSAGGDAAASSGAGVTVRIRVADDLAADLPAGTTVFVYARSPEGPEIPLAARRLTLGDLPAEVRLDSSMAMAGRSMAEGDRVELIARVSRSGRPMASAGDLQGSAGPVPVSGEDGGDPVAVVIDRRVEGGDAAGG</sequence>
<dbReference type="InterPro" id="IPR051263">
    <property type="entry name" value="C-type_cytochrome_biogenesis"/>
</dbReference>
<dbReference type="Pfam" id="PF23892">
    <property type="entry name" value="Ig_CycH"/>
    <property type="match status" value="1"/>
</dbReference>
<protein>
    <recommendedName>
        <fullName evidence="5">Cytochrome c-type biogenesis protein H Ig-like domain-containing protein</fullName>
    </recommendedName>
</protein>
<name>A0A5B8R9I0_9ZZZZ</name>
<organism evidence="6">
    <name type="scientific">uncultured organism</name>
    <dbReference type="NCBI Taxonomy" id="155900"/>
    <lineage>
        <taxon>unclassified sequences</taxon>
        <taxon>environmental samples</taxon>
    </lineage>
</organism>
<keyword evidence="4" id="KW-0472">Membrane</keyword>
<dbReference type="GO" id="GO:0005886">
    <property type="term" value="C:plasma membrane"/>
    <property type="evidence" value="ECO:0007669"/>
    <property type="project" value="TreeGrafter"/>
</dbReference>
<dbReference type="InterPro" id="IPR056412">
    <property type="entry name" value="Ig_CycH"/>
</dbReference>
<dbReference type="InterPro" id="IPR011990">
    <property type="entry name" value="TPR-like_helical_dom_sf"/>
</dbReference>
<feature type="domain" description="Cytochrome c-type biogenesis protein H Ig-like" evidence="5">
    <location>
        <begin position="297"/>
        <end position="406"/>
    </location>
</feature>
<evidence type="ECO:0000256" key="1">
    <source>
        <dbReference type="ARBA" id="ARBA00004196"/>
    </source>
</evidence>
<evidence type="ECO:0000256" key="2">
    <source>
        <dbReference type="ARBA" id="ARBA00022748"/>
    </source>
</evidence>
<evidence type="ECO:0000313" key="6">
    <source>
        <dbReference type="EMBL" id="QEA04154.1"/>
    </source>
</evidence>
<feature type="transmembrane region" description="Helical" evidence="4">
    <location>
        <begin position="6"/>
        <end position="26"/>
    </location>
</feature>
<dbReference type="AlphaFoldDB" id="A0A5B8R9I0"/>
<dbReference type="InterPro" id="IPR017560">
    <property type="entry name" value="Cyt_c_biogenesis_CcmI"/>
</dbReference>
<feature type="region of interest" description="Disordered" evidence="3">
    <location>
        <begin position="375"/>
        <end position="399"/>
    </location>
</feature>
<evidence type="ECO:0000256" key="3">
    <source>
        <dbReference type="SAM" id="MobiDB-lite"/>
    </source>
</evidence>
<dbReference type="Gene3D" id="1.25.40.10">
    <property type="entry name" value="Tetratricopeptide repeat domain"/>
    <property type="match status" value="1"/>
</dbReference>
<evidence type="ECO:0000256" key="4">
    <source>
        <dbReference type="SAM" id="Phobius"/>
    </source>
</evidence>